<dbReference type="STRING" id="49280.A9996_12925"/>
<dbReference type="Gene3D" id="3.40.50.360">
    <property type="match status" value="1"/>
</dbReference>
<dbReference type="GO" id="GO:0005829">
    <property type="term" value="C:cytosol"/>
    <property type="evidence" value="ECO:0007669"/>
    <property type="project" value="TreeGrafter"/>
</dbReference>
<dbReference type="GO" id="GO:0016491">
    <property type="term" value="F:oxidoreductase activity"/>
    <property type="evidence" value="ECO:0007669"/>
    <property type="project" value="InterPro"/>
</dbReference>
<comment type="caution">
    <text evidence="2">The sequence shown here is derived from an EMBL/GenBank/DDBJ whole genome shotgun (WGS) entry which is preliminary data.</text>
</comment>
<dbReference type="PANTHER" id="PTHR30543:SF21">
    <property type="entry name" value="NAD(P)H-DEPENDENT FMN REDUCTASE LOT6"/>
    <property type="match status" value="1"/>
</dbReference>
<dbReference type="InterPro" id="IPR050712">
    <property type="entry name" value="NAD(P)H-dep_reductase"/>
</dbReference>
<protein>
    <submittedName>
        <fullName evidence="2">NAD(P)H-dependent FMN reductase</fullName>
    </submittedName>
</protein>
<keyword evidence="3" id="KW-1185">Reference proteome</keyword>
<evidence type="ECO:0000259" key="1">
    <source>
        <dbReference type="Pfam" id="PF03358"/>
    </source>
</evidence>
<dbReference type="Pfam" id="PF03358">
    <property type="entry name" value="FMN_red"/>
    <property type="match status" value="1"/>
</dbReference>
<organism evidence="2 3">
    <name type="scientific">Gelidibacter algens</name>
    <dbReference type="NCBI Taxonomy" id="49280"/>
    <lineage>
        <taxon>Bacteria</taxon>
        <taxon>Pseudomonadati</taxon>
        <taxon>Bacteroidota</taxon>
        <taxon>Flavobacteriia</taxon>
        <taxon>Flavobacteriales</taxon>
        <taxon>Flavobacteriaceae</taxon>
        <taxon>Gelidibacter</taxon>
    </lineage>
</organism>
<sequence>MKNILAFAGSNSLDSINKQLAIYASELVEDVEVTILDLNDFDLPIYSKHLEAKEGIPDNAKNFHKYIKDTDGIVLSLAENNGAYSAVFKNLFDWMSRLEQKTFLGKPMLLMSTSPGGRGGASVLAMALSRFPTHDAKIAADFSLPSFNDKFANGEITDSEFDAKLKQAAELFQKEL</sequence>
<reference evidence="2 3" key="1">
    <citation type="submission" date="2018-06" db="EMBL/GenBank/DDBJ databases">
        <title>Genomic Encyclopedia of Archaeal and Bacterial Type Strains, Phase II (KMG-II): from individual species to whole genera.</title>
        <authorList>
            <person name="Goeker M."/>
        </authorList>
    </citation>
    <scope>NUCLEOTIDE SEQUENCE [LARGE SCALE GENOMIC DNA]</scope>
    <source>
        <strain evidence="2 3">DSM 12408</strain>
    </source>
</reference>
<dbReference type="SUPFAM" id="SSF52218">
    <property type="entry name" value="Flavoproteins"/>
    <property type="match status" value="1"/>
</dbReference>
<dbReference type="PANTHER" id="PTHR30543">
    <property type="entry name" value="CHROMATE REDUCTASE"/>
    <property type="match status" value="1"/>
</dbReference>
<proteinExistence type="predicted"/>
<dbReference type="OrthoDB" id="5767802at2"/>
<accession>A0A1A7QXZ5</accession>
<dbReference type="RefSeq" id="WP_066435662.1">
    <property type="nucleotide sequence ID" value="NZ_LZRN01000028.1"/>
</dbReference>
<dbReference type="InterPro" id="IPR029039">
    <property type="entry name" value="Flavoprotein-like_sf"/>
</dbReference>
<dbReference type="Proteomes" id="UP000248987">
    <property type="component" value="Unassembled WGS sequence"/>
</dbReference>
<feature type="domain" description="NADPH-dependent FMN reductase-like" evidence="1">
    <location>
        <begin position="3"/>
        <end position="141"/>
    </location>
</feature>
<name>A0A1A7QXZ5_9FLAO</name>
<dbReference type="InterPro" id="IPR005025">
    <property type="entry name" value="FMN_Rdtase-like_dom"/>
</dbReference>
<evidence type="ECO:0000313" key="3">
    <source>
        <dbReference type="Proteomes" id="UP000248987"/>
    </source>
</evidence>
<evidence type="ECO:0000313" key="2">
    <source>
        <dbReference type="EMBL" id="RAJ27556.1"/>
    </source>
</evidence>
<dbReference type="EMBL" id="QLLQ01000001">
    <property type="protein sequence ID" value="RAJ27556.1"/>
    <property type="molecule type" value="Genomic_DNA"/>
</dbReference>
<dbReference type="AlphaFoldDB" id="A0A1A7QXZ5"/>
<dbReference type="GO" id="GO:0010181">
    <property type="term" value="F:FMN binding"/>
    <property type="evidence" value="ECO:0007669"/>
    <property type="project" value="TreeGrafter"/>
</dbReference>
<gene>
    <name evidence="2" type="ORF">LX77_00128</name>
</gene>